<evidence type="ECO:0000313" key="2">
    <source>
        <dbReference type="EMBL" id="KAJ8427237.1"/>
    </source>
</evidence>
<protein>
    <submittedName>
        <fullName evidence="2">Uncharacterized protein</fullName>
    </submittedName>
</protein>
<feature type="region of interest" description="Disordered" evidence="1">
    <location>
        <begin position="166"/>
        <end position="190"/>
    </location>
</feature>
<evidence type="ECO:0000256" key="1">
    <source>
        <dbReference type="SAM" id="MobiDB-lite"/>
    </source>
</evidence>
<dbReference type="EMBL" id="JAKOGI010001168">
    <property type="protein sequence ID" value="KAJ8427237.1"/>
    <property type="molecule type" value="Genomic_DNA"/>
</dbReference>
<evidence type="ECO:0000313" key="3">
    <source>
        <dbReference type="Proteomes" id="UP001153076"/>
    </source>
</evidence>
<comment type="caution">
    <text evidence="2">The sequence shown here is derived from an EMBL/GenBank/DDBJ whole genome shotgun (WGS) entry which is preliminary data.</text>
</comment>
<dbReference type="Proteomes" id="UP001153076">
    <property type="component" value="Unassembled WGS sequence"/>
</dbReference>
<keyword evidence="3" id="KW-1185">Reference proteome</keyword>
<dbReference type="AlphaFoldDB" id="A0A9Q1GT33"/>
<name>A0A9Q1GT33_9CARY</name>
<organism evidence="2 3">
    <name type="scientific">Carnegiea gigantea</name>
    <dbReference type="NCBI Taxonomy" id="171969"/>
    <lineage>
        <taxon>Eukaryota</taxon>
        <taxon>Viridiplantae</taxon>
        <taxon>Streptophyta</taxon>
        <taxon>Embryophyta</taxon>
        <taxon>Tracheophyta</taxon>
        <taxon>Spermatophyta</taxon>
        <taxon>Magnoliopsida</taxon>
        <taxon>eudicotyledons</taxon>
        <taxon>Gunneridae</taxon>
        <taxon>Pentapetalae</taxon>
        <taxon>Caryophyllales</taxon>
        <taxon>Cactineae</taxon>
        <taxon>Cactaceae</taxon>
        <taxon>Cactoideae</taxon>
        <taxon>Echinocereeae</taxon>
        <taxon>Carnegiea</taxon>
    </lineage>
</organism>
<proteinExistence type="predicted"/>
<accession>A0A9Q1GT33</accession>
<sequence length="190" mass="20843">MPLDPVEDDMFVRGKTGEVTCADEWPVSSIMKRVRTLPRQRNPFVMQSSPYLHHDQEVKKGKCKCTNVYIYQKRSKKHVDISSKQLVGANNNVSGALTEKAYFGTSYLCLNQLNVTTNCAYIKNHTSSAGASVVIDVQTLAEEGSQTREISVEDIFAVKETMGATLNGGQEGANEDAVPMESVGTEVSSM</sequence>
<gene>
    <name evidence="2" type="ORF">Cgig2_016929</name>
</gene>
<reference evidence="2" key="1">
    <citation type="submission" date="2022-04" db="EMBL/GenBank/DDBJ databases">
        <title>Carnegiea gigantea Genome sequencing and assembly v2.</title>
        <authorList>
            <person name="Copetti D."/>
            <person name="Sanderson M.J."/>
            <person name="Burquez A."/>
            <person name="Wojciechowski M.F."/>
        </authorList>
    </citation>
    <scope>NUCLEOTIDE SEQUENCE</scope>
    <source>
        <strain evidence="2">SGP5-SGP5p</strain>
        <tissue evidence="2">Aerial part</tissue>
    </source>
</reference>